<reference evidence="4" key="1">
    <citation type="submission" date="2017-09" db="EMBL/GenBank/DDBJ databases">
        <title>Depth-based differentiation of microbial function through sediment-hosted aquifers and enrichment of novel symbionts in the deep terrestrial subsurface.</title>
        <authorList>
            <person name="Probst A.J."/>
            <person name="Ladd B."/>
            <person name="Jarett J.K."/>
            <person name="Geller-Mcgrath D.E."/>
            <person name="Sieber C.M.K."/>
            <person name="Emerson J.B."/>
            <person name="Anantharaman K."/>
            <person name="Thomas B.C."/>
            <person name="Malmstrom R."/>
            <person name="Stieglmeier M."/>
            <person name="Klingl A."/>
            <person name="Woyke T."/>
            <person name="Ryan C.M."/>
            <person name="Banfield J.F."/>
        </authorList>
    </citation>
    <scope>NUCLEOTIDE SEQUENCE [LARGE SCALE GENOMIC DNA]</scope>
</reference>
<feature type="transmembrane region" description="Helical" evidence="2">
    <location>
        <begin position="12"/>
        <end position="31"/>
    </location>
</feature>
<comment type="caution">
    <text evidence="3">The sequence shown here is derived from an EMBL/GenBank/DDBJ whole genome shotgun (WGS) entry which is preliminary data.</text>
</comment>
<evidence type="ECO:0000313" key="3">
    <source>
        <dbReference type="EMBL" id="PIV00460.1"/>
    </source>
</evidence>
<name>A0A2M7BBM7_9BACT</name>
<accession>A0A2M7BBM7</accession>
<dbReference type="EMBL" id="PEVC01000053">
    <property type="protein sequence ID" value="PIV00460.1"/>
    <property type="molecule type" value="Genomic_DNA"/>
</dbReference>
<evidence type="ECO:0000313" key="4">
    <source>
        <dbReference type="Proteomes" id="UP000229631"/>
    </source>
</evidence>
<keyword evidence="2" id="KW-0472">Membrane</keyword>
<dbReference type="Proteomes" id="UP000229631">
    <property type="component" value="Unassembled WGS sequence"/>
</dbReference>
<sequence>MNKLESVFRDFAVPIIAGVLVVMLTLFFLIPKIREVFSLRRELTAQNNQISKLSRKLADLKSLSEADLQTSANLVLGVLPVNQDPFKTLAVAEKIFLDSRIFLESFKFLNSVASPSGENAEEISPLGISFSFSANFNNFKEMIKKTENILPLLKIDGVKFGSVEASESASMPYLSGKISFISFSAPLPKDIGKIDKEIPKISSKDKDFIDKLKGYLTFSEEPMKDVNLSLPAGKDNPFSF</sequence>
<evidence type="ECO:0000256" key="2">
    <source>
        <dbReference type="SAM" id="Phobius"/>
    </source>
</evidence>
<keyword evidence="1" id="KW-0175">Coiled coil</keyword>
<protein>
    <submittedName>
        <fullName evidence="3">Uncharacterized protein</fullName>
    </submittedName>
</protein>
<keyword evidence="2" id="KW-0812">Transmembrane</keyword>
<dbReference type="AlphaFoldDB" id="A0A2M7BBM7"/>
<gene>
    <name evidence="3" type="ORF">COS54_03085</name>
</gene>
<organism evidence="3 4">
    <name type="scientific">Candidatus Shapirobacteria bacterium CG03_land_8_20_14_0_80_39_12</name>
    <dbReference type="NCBI Taxonomy" id="1974879"/>
    <lineage>
        <taxon>Bacteria</taxon>
        <taxon>Candidatus Shapironibacteriota</taxon>
    </lineage>
</organism>
<keyword evidence="2" id="KW-1133">Transmembrane helix</keyword>
<proteinExistence type="predicted"/>
<feature type="coiled-coil region" evidence="1">
    <location>
        <begin position="36"/>
        <end position="63"/>
    </location>
</feature>
<evidence type="ECO:0000256" key="1">
    <source>
        <dbReference type="SAM" id="Coils"/>
    </source>
</evidence>